<evidence type="ECO:0000313" key="2">
    <source>
        <dbReference type="EMBL" id="MQY22404.1"/>
    </source>
</evidence>
<proteinExistence type="predicted"/>
<dbReference type="PANTHER" id="PTHR40036">
    <property type="entry name" value="MACROCIN O-METHYLTRANSFERASE"/>
    <property type="match status" value="1"/>
</dbReference>
<dbReference type="AlphaFoldDB" id="A0A7K0DBZ6"/>
<dbReference type="OrthoDB" id="3826968at2"/>
<evidence type="ECO:0000313" key="3">
    <source>
        <dbReference type="Proteomes" id="UP000438448"/>
    </source>
</evidence>
<protein>
    <recommendedName>
        <fullName evidence="1">Farnesoic acid O-methyl transferase domain-containing protein</fullName>
    </recommendedName>
</protein>
<sequence length="701" mass="79432">MPVDGQPVVMLTFAGRQDRMELLTDYVREALRRGIIDEWHVWNFSRNEHDDNWLKSRFPVIGRTPDDLIYYPTVRVDTNLDDARIFSARVRAGSDVHIGIDPCYPSAPAYELIIGGWANTRTALRRIDTPAELFTDRDEEPPIIAQKETPGILSAVLFRDIELRLDSAGLTLSIDGNPAFTHEMEMVQGRYDIHVKTGYGATGEWRFPDRENGEGAGEYLYHTAGRSESGWSEALMSYAERAEHYADTVFLKCDDDIVYIQLDELADFIRFRARAREYFLVSANVVNNGVCADLQQRHGAVPRDLIRVSPSPENHHEYLWASATMAADLHNYFLDNRDLFERMPAAPVRFGGRISINFVAWLGRDMSFMSADMQDDEHMLSVQIPGYLGRPNCIYPKLLVSHLTFFPQDEGFPYEAILGRYRKLAEQLHTHPPHTVESAAPARTWSRELDELRNSLREEITRELRDHVTATANVMLQSIDGYERRHRRNLVFAAQAVAASDSARLATDQMTTGQVFDTPHNTLRYALSLCAGDGLALEFGVATGNTLRVIAENRDGGVYGFDSFHGLPESWRTGFPEGSFATERWPEVAGAELVVGLFADVLPKFLVEHPGPVDFLHIDCDLYSSARTVLELVGPRLHPGSVIVFDEYFNYPGWQHHEYRAWQEYVAATHTEFVYEGYTVDNEQVVVRITHTPGEDTPPQA</sequence>
<feature type="domain" description="Farnesoic acid O-methyl transferase" evidence="1">
    <location>
        <begin position="67"/>
        <end position="207"/>
    </location>
</feature>
<dbReference type="RefSeq" id="WP_153413960.1">
    <property type="nucleotide sequence ID" value="NZ_WEGK01000013.1"/>
</dbReference>
<name>A0A7K0DBZ6_9NOCA</name>
<dbReference type="InterPro" id="IPR029063">
    <property type="entry name" value="SAM-dependent_MTases_sf"/>
</dbReference>
<organism evidence="2 3">
    <name type="scientific">Nocardia macrotermitis</name>
    <dbReference type="NCBI Taxonomy" id="2585198"/>
    <lineage>
        <taxon>Bacteria</taxon>
        <taxon>Bacillati</taxon>
        <taxon>Actinomycetota</taxon>
        <taxon>Actinomycetes</taxon>
        <taxon>Mycobacteriales</taxon>
        <taxon>Nocardiaceae</taxon>
        <taxon>Nocardia</taxon>
    </lineage>
</organism>
<reference evidence="2 3" key="1">
    <citation type="submission" date="2019-10" db="EMBL/GenBank/DDBJ databases">
        <title>Nocardia macrotermitis sp. nov. and Nocardia aurantia sp. nov., isolated from the gut of fungus growing-termite Macrotermes natalensis.</title>
        <authorList>
            <person name="Benndorf R."/>
            <person name="Schwitalla J."/>
            <person name="Martin K."/>
            <person name="De Beer W."/>
            <person name="Kaster A.-K."/>
            <person name="Vollmers J."/>
            <person name="Poulsen M."/>
            <person name="Beemelmanns C."/>
        </authorList>
    </citation>
    <scope>NUCLEOTIDE SEQUENCE [LARGE SCALE GENOMIC DNA]</scope>
    <source>
        <strain evidence="2 3">RB20</strain>
    </source>
</reference>
<dbReference type="InterPro" id="IPR022041">
    <property type="entry name" value="Methyltransf_FA"/>
</dbReference>
<comment type="caution">
    <text evidence="2">The sequence shown here is derived from an EMBL/GenBank/DDBJ whole genome shotgun (WGS) entry which is preliminary data.</text>
</comment>
<dbReference type="SUPFAM" id="SSF53335">
    <property type="entry name" value="S-adenosyl-L-methionine-dependent methyltransferases"/>
    <property type="match status" value="1"/>
</dbReference>
<dbReference type="Gene3D" id="3.40.50.150">
    <property type="entry name" value="Vaccinia Virus protein VP39"/>
    <property type="match status" value="1"/>
</dbReference>
<dbReference type="Proteomes" id="UP000438448">
    <property type="component" value="Unassembled WGS sequence"/>
</dbReference>
<dbReference type="Pfam" id="PF12248">
    <property type="entry name" value="Methyltransf_FA"/>
    <property type="match status" value="1"/>
</dbReference>
<dbReference type="PANTHER" id="PTHR40036:SF1">
    <property type="entry name" value="MACROCIN O-METHYLTRANSFERASE"/>
    <property type="match status" value="1"/>
</dbReference>
<dbReference type="EMBL" id="WEGK01000013">
    <property type="protein sequence ID" value="MQY22404.1"/>
    <property type="molecule type" value="Genomic_DNA"/>
</dbReference>
<gene>
    <name evidence="2" type="ORF">NRB20_55190</name>
</gene>
<accession>A0A7K0DBZ6</accession>
<keyword evidence="3" id="KW-1185">Reference proteome</keyword>
<evidence type="ECO:0000259" key="1">
    <source>
        <dbReference type="Pfam" id="PF12248"/>
    </source>
</evidence>
<dbReference type="Pfam" id="PF13578">
    <property type="entry name" value="Methyltransf_24"/>
    <property type="match status" value="1"/>
</dbReference>
<dbReference type="InterPro" id="IPR008884">
    <property type="entry name" value="TylF_MeTrfase"/>
</dbReference>